<evidence type="ECO:0000313" key="13">
    <source>
        <dbReference type="Proteomes" id="UP000242188"/>
    </source>
</evidence>
<dbReference type="GO" id="GO:0016605">
    <property type="term" value="C:PML body"/>
    <property type="evidence" value="ECO:0007669"/>
    <property type="project" value="UniProtKB-SubCell"/>
</dbReference>
<evidence type="ECO:0000256" key="4">
    <source>
        <dbReference type="ARBA" id="ARBA00022722"/>
    </source>
</evidence>
<dbReference type="PANTHER" id="PTHR15822:SF4">
    <property type="entry name" value="TYROSYL-DNA PHOSPHODIESTERASE 2"/>
    <property type="match status" value="1"/>
</dbReference>
<keyword evidence="8" id="KW-0460">Magnesium</keyword>
<protein>
    <recommendedName>
        <fullName evidence="11">Endonuclease/exonuclease/phosphatase domain-containing protein</fullName>
    </recommendedName>
</protein>
<dbReference type="GO" id="GO:0006281">
    <property type="term" value="P:DNA repair"/>
    <property type="evidence" value="ECO:0007669"/>
    <property type="project" value="UniProtKB-KW"/>
</dbReference>
<keyword evidence="13" id="KW-1185">Reference proteome</keyword>
<evidence type="ECO:0000256" key="6">
    <source>
        <dbReference type="ARBA" id="ARBA00022763"/>
    </source>
</evidence>
<evidence type="ECO:0000256" key="7">
    <source>
        <dbReference type="ARBA" id="ARBA00022801"/>
    </source>
</evidence>
<keyword evidence="7" id="KW-0378">Hydrolase</keyword>
<dbReference type="GO" id="GO:0004518">
    <property type="term" value="F:nuclease activity"/>
    <property type="evidence" value="ECO:0007669"/>
    <property type="project" value="UniProtKB-KW"/>
</dbReference>
<dbReference type="InterPro" id="IPR005135">
    <property type="entry name" value="Endo/exonuclease/phosphatase"/>
</dbReference>
<dbReference type="InterPro" id="IPR051547">
    <property type="entry name" value="TDP2-like"/>
</dbReference>
<dbReference type="Gene3D" id="3.60.10.10">
    <property type="entry name" value="Endonuclease/exonuclease/phosphatase"/>
    <property type="match status" value="1"/>
</dbReference>
<dbReference type="AlphaFoldDB" id="A0A210PVL4"/>
<dbReference type="SUPFAM" id="SSF56219">
    <property type="entry name" value="DNase I-like"/>
    <property type="match status" value="1"/>
</dbReference>
<evidence type="ECO:0000256" key="5">
    <source>
        <dbReference type="ARBA" id="ARBA00022723"/>
    </source>
</evidence>
<comment type="cofactor">
    <cofactor evidence="2">
        <name>Mg(2+)</name>
        <dbReference type="ChEBI" id="CHEBI:18420"/>
    </cofactor>
</comment>
<accession>A0A210PVL4</accession>
<evidence type="ECO:0000313" key="12">
    <source>
        <dbReference type="EMBL" id="OWF40506.1"/>
    </source>
</evidence>
<organism evidence="12 13">
    <name type="scientific">Mizuhopecten yessoensis</name>
    <name type="common">Japanese scallop</name>
    <name type="synonym">Patinopecten yessoensis</name>
    <dbReference type="NCBI Taxonomy" id="6573"/>
    <lineage>
        <taxon>Eukaryota</taxon>
        <taxon>Metazoa</taxon>
        <taxon>Spiralia</taxon>
        <taxon>Lophotrochozoa</taxon>
        <taxon>Mollusca</taxon>
        <taxon>Bivalvia</taxon>
        <taxon>Autobranchia</taxon>
        <taxon>Pteriomorphia</taxon>
        <taxon>Pectinida</taxon>
        <taxon>Pectinoidea</taxon>
        <taxon>Pectinidae</taxon>
        <taxon>Mizuhopecten</taxon>
    </lineage>
</organism>
<dbReference type="GO" id="GO:0046872">
    <property type="term" value="F:metal ion binding"/>
    <property type="evidence" value="ECO:0007669"/>
    <property type="project" value="UniProtKB-KW"/>
</dbReference>
<comment type="cofactor">
    <cofactor evidence="1">
        <name>Mn(2+)</name>
        <dbReference type="ChEBI" id="CHEBI:29035"/>
    </cofactor>
</comment>
<dbReference type="PANTHER" id="PTHR15822">
    <property type="entry name" value="TRAF AND TNF RECEPTOR-ASSOCIATED PROTEIN"/>
    <property type="match status" value="1"/>
</dbReference>
<keyword evidence="5" id="KW-0479">Metal-binding</keyword>
<reference evidence="12 13" key="1">
    <citation type="journal article" date="2017" name="Nat. Ecol. Evol.">
        <title>Scallop genome provides insights into evolution of bilaterian karyotype and development.</title>
        <authorList>
            <person name="Wang S."/>
            <person name="Zhang J."/>
            <person name="Jiao W."/>
            <person name="Li J."/>
            <person name="Xun X."/>
            <person name="Sun Y."/>
            <person name="Guo X."/>
            <person name="Huan P."/>
            <person name="Dong B."/>
            <person name="Zhang L."/>
            <person name="Hu X."/>
            <person name="Sun X."/>
            <person name="Wang J."/>
            <person name="Zhao C."/>
            <person name="Wang Y."/>
            <person name="Wang D."/>
            <person name="Huang X."/>
            <person name="Wang R."/>
            <person name="Lv J."/>
            <person name="Li Y."/>
            <person name="Zhang Z."/>
            <person name="Liu B."/>
            <person name="Lu W."/>
            <person name="Hui Y."/>
            <person name="Liang J."/>
            <person name="Zhou Z."/>
            <person name="Hou R."/>
            <person name="Li X."/>
            <person name="Liu Y."/>
            <person name="Li H."/>
            <person name="Ning X."/>
            <person name="Lin Y."/>
            <person name="Zhao L."/>
            <person name="Xing Q."/>
            <person name="Dou J."/>
            <person name="Li Y."/>
            <person name="Mao J."/>
            <person name="Guo H."/>
            <person name="Dou H."/>
            <person name="Li T."/>
            <person name="Mu C."/>
            <person name="Jiang W."/>
            <person name="Fu Q."/>
            <person name="Fu X."/>
            <person name="Miao Y."/>
            <person name="Liu J."/>
            <person name="Yu Q."/>
            <person name="Li R."/>
            <person name="Liao H."/>
            <person name="Li X."/>
            <person name="Kong Y."/>
            <person name="Jiang Z."/>
            <person name="Chourrout D."/>
            <person name="Li R."/>
            <person name="Bao Z."/>
        </authorList>
    </citation>
    <scope>NUCLEOTIDE SEQUENCE [LARGE SCALE GENOMIC DNA]</scope>
    <source>
        <strain evidence="12 13">PY_sf001</strain>
    </source>
</reference>
<dbReference type="GO" id="GO:0016787">
    <property type="term" value="F:hydrolase activity"/>
    <property type="evidence" value="ECO:0007669"/>
    <property type="project" value="UniProtKB-KW"/>
</dbReference>
<dbReference type="STRING" id="6573.A0A210PVL4"/>
<proteinExistence type="predicted"/>
<evidence type="ECO:0000256" key="1">
    <source>
        <dbReference type="ARBA" id="ARBA00001936"/>
    </source>
</evidence>
<dbReference type="Proteomes" id="UP000242188">
    <property type="component" value="Unassembled WGS sequence"/>
</dbReference>
<feature type="domain" description="Endonuclease/exonuclease/phosphatase" evidence="11">
    <location>
        <begin position="52"/>
        <end position="358"/>
    </location>
</feature>
<dbReference type="Pfam" id="PF03372">
    <property type="entry name" value="Exo_endo_phos"/>
    <property type="match status" value="1"/>
</dbReference>
<evidence type="ECO:0000256" key="8">
    <source>
        <dbReference type="ARBA" id="ARBA00022842"/>
    </source>
</evidence>
<comment type="subcellular location">
    <subcellularLocation>
        <location evidence="3">Nucleus</location>
        <location evidence="3">PML body</location>
    </subcellularLocation>
</comment>
<dbReference type="InterPro" id="IPR036691">
    <property type="entry name" value="Endo/exonu/phosph_ase_sf"/>
</dbReference>
<evidence type="ECO:0000256" key="3">
    <source>
        <dbReference type="ARBA" id="ARBA00004322"/>
    </source>
</evidence>
<evidence type="ECO:0000256" key="2">
    <source>
        <dbReference type="ARBA" id="ARBA00001946"/>
    </source>
</evidence>
<evidence type="ECO:0000256" key="10">
    <source>
        <dbReference type="ARBA" id="ARBA00023242"/>
    </source>
</evidence>
<comment type="caution">
    <text evidence="12">The sequence shown here is derived from an EMBL/GenBank/DDBJ whole genome shotgun (WGS) entry which is preliminary data.</text>
</comment>
<name>A0A210PVL4_MIZYE</name>
<evidence type="ECO:0000259" key="11">
    <source>
        <dbReference type="Pfam" id="PF03372"/>
    </source>
</evidence>
<dbReference type="EMBL" id="NEDP02005461">
    <property type="protein sequence ID" value="OWF40506.1"/>
    <property type="molecule type" value="Genomic_DNA"/>
</dbReference>
<dbReference type="OrthoDB" id="6128907at2759"/>
<sequence length="408" mass="45723">MSHHTEGQLTEWTNPMSHHTEVAVCYNVRMSTKLFLLCLCCVRQLQGIKIVTYNTALIDSNDFYAERKPEIISAIQTMDYDVLCLQEVFYGNDVIEIEENHGSHVKSFKIPLTQETDSEGAKAPPCAAAARNGTLNCVFTQCATLPLSQFVKCSFETCRADLISQACLSCLTYDARKMEKRCILDKGAINPSGLMLLSKRKVLRVQYNYFEDPDLKLLFKRAYISAKIAGVGTVICTHTTAFLGPAYAEYTLRDQNIYSSWAEQNLAESMKLTALAKTNPSRAAIIVGDLNAGPAVPTDIAPLIEASYQHFINEGFTSPYVHIDGRCTYCSANPLAPTEVTQNFVIDHVFIKSDSHVVYSCRRSGRNEPAAQRFLEEIISSAKPYPRSDHFAVRVDIVPLRRRKRKIH</sequence>
<gene>
    <name evidence="12" type="ORF">KP79_PYT19048</name>
</gene>
<keyword evidence="9" id="KW-0234">DNA repair</keyword>
<keyword evidence="10" id="KW-0539">Nucleus</keyword>
<keyword evidence="4" id="KW-0540">Nuclease</keyword>
<evidence type="ECO:0000256" key="9">
    <source>
        <dbReference type="ARBA" id="ARBA00023204"/>
    </source>
</evidence>
<keyword evidence="6" id="KW-0227">DNA damage</keyword>